<gene>
    <name evidence="3" type="ORF">PXH69_34405</name>
</gene>
<evidence type="ECO:0000256" key="2">
    <source>
        <dbReference type="SAM" id="Phobius"/>
    </source>
</evidence>
<dbReference type="RefSeq" id="WP_275233161.1">
    <property type="nucleotide sequence ID" value="NZ_JARDXE010000051.1"/>
</dbReference>
<evidence type="ECO:0000313" key="4">
    <source>
        <dbReference type="Proteomes" id="UP001217325"/>
    </source>
</evidence>
<feature type="non-terminal residue" evidence="3">
    <location>
        <position position="70"/>
    </location>
</feature>
<keyword evidence="2" id="KW-1133">Transmembrane helix</keyword>
<dbReference type="AlphaFoldDB" id="A0AAW6LVY6"/>
<keyword evidence="2" id="KW-0472">Membrane</keyword>
<evidence type="ECO:0000313" key="3">
    <source>
        <dbReference type="EMBL" id="MDE8650053.1"/>
    </source>
</evidence>
<comment type="caution">
    <text evidence="3">The sequence shown here is derived from an EMBL/GenBank/DDBJ whole genome shotgun (WGS) entry which is preliminary data.</text>
</comment>
<feature type="region of interest" description="Disordered" evidence="1">
    <location>
        <begin position="1"/>
        <end position="32"/>
    </location>
</feature>
<proteinExistence type="predicted"/>
<keyword evidence="2" id="KW-0812">Transmembrane</keyword>
<dbReference type="EMBL" id="JARDXE010000051">
    <property type="protein sequence ID" value="MDE8650053.1"/>
    <property type="molecule type" value="Genomic_DNA"/>
</dbReference>
<dbReference type="Proteomes" id="UP001217325">
    <property type="component" value="Unassembled WGS sequence"/>
</dbReference>
<reference evidence="3" key="1">
    <citation type="submission" date="2023-02" db="EMBL/GenBank/DDBJ databases">
        <title>A novel hydrolase synthesized by Rhodococcus erythropolis HQ is responsible for the detoxification of Zearalenone.</title>
        <authorList>
            <person name="Hu J."/>
            <person name="Xu J."/>
        </authorList>
    </citation>
    <scope>NUCLEOTIDE SEQUENCE</scope>
    <source>
        <strain evidence="3">HQ</strain>
    </source>
</reference>
<feature type="transmembrane region" description="Helical" evidence="2">
    <location>
        <begin position="43"/>
        <end position="64"/>
    </location>
</feature>
<feature type="compositionally biased region" description="Basic and acidic residues" evidence="1">
    <location>
        <begin position="1"/>
        <end position="18"/>
    </location>
</feature>
<name>A0AAW6LVY6_RHOSG</name>
<sequence>MTKEIKEFRGAQRLDRRQPGWTHCEPRSGSLAGSEASRFRSRCGATISALLAVGVAGFAGYFALQGRITV</sequence>
<accession>A0AAW6LVY6</accession>
<protein>
    <submittedName>
        <fullName evidence="3">Uncharacterized protein</fullName>
    </submittedName>
</protein>
<organism evidence="3 4">
    <name type="scientific">Rhodococcus qingshengii</name>
    <dbReference type="NCBI Taxonomy" id="334542"/>
    <lineage>
        <taxon>Bacteria</taxon>
        <taxon>Bacillati</taxon>
        <taxon>Actinomycetota</taxon>
        <taxon>Actinomycetes</taxon>
        <taxon>Mycobacteriales</taxon>
        <taxon>Nocardiaceae</taxon>
        <taxon>Rhodococcus</taxon>
        <taxon>Rhodococcus erythropolis group</taxon>
    </lineage>
</organism>
<evidence type="ECO:0000256" key="1">
    <source>
        <dbReference type="SAM" id="MobiDB-lite"/>
    </source>
</evidence>